<sequence>MAGGRSTPRRLDFSSVIPSAILQSIAIDVVFPYMLYQLFLARMAAPMALLLVALFPLVYIGWQYNQRHGLDLIGLLALYVLGWIMLGVLLPGTSPLLSILIHYVLPIGILGIGTLLTRALDKPLLFYVDRYCHAHTRDHMADYTDYWQESASYRHMIFRMNTVWGLGQLLFSLCVLLLSFLIPVALAASIILVLTCLFYIGLTMWSVQQESDQNAAWDAMNREQEPPATDS</sequence>
<accession>A0A401ZEK6</accession>
<reference evidence="3" key="1">
    <citation type="submission" date="2018-12" db="EMBL/GenBank/DDBJ databases">
        <title>Tengunoibacter tsumagoiensis gen. nov., sp. nov., Dictyobacter kobayashii sp. nov., D. alpinus sp. nov., and D. joshuensis sp. nov. and description of Dictyobacteraceae fam. nov. within the order Ktedonobacterales isolated from Tengu-no-mugimeshi.</title>
        <authorList>
            <person name="Wang C.M."/>
            <person name="Zheng Y."/>
            <person name="Sakai Y."/>
            <person name="Toyoda A."/>
            <person name="Minakuchi Y."/>
            <person name="Abe K."/>
            <person name="Yokota A."/>
            <person name="Yabe S."/>
        </authorList>
    </citation>
    <scope>NUCLEOTIDE SEQUENCE [LARGE SCALE GENOMIC DNA]</scope>
    <source>
        <strain evidence="3">S-27</strain>
    </source>
</reference>
<feature type="transmembrane region" description="Helical" evidence="1">
    <location>
        <begin position="39"/>
        <end position="60"/>
    </location>
</feature>
<keyword evidence="1" id="KW-0472">Membrane</keyword>
<dbReference type="AlphaFoldDB" id="A0A401ZEK6"/>
<gene>
    <name evidence="2" type="ORF">KDAU_26050</name>
</gene>
<feature type="transmembrane region" description="Helical" evidence="1">
    <location>
        <begin position="12"/>
        <end position="33"/>
    </location>
</feature>
<evidence type="ECO:0000313" key="3">
    <source>
        <dbReference type="Proteomes" id="UP000287224"/>
    </source>
</evidence>
<keyword evidence="1" id="KW-0812">Transmembrane</keyword>
<comment type="caution">
    <text evidence="2">The sequence shown here is derived from an EMBL/GenBank/DDBJ whole genome shotgun (WGS) entry which is preliminary data.</text>
</comment>
<keyword evidence="1" id="KW-1133">Transmembrane helix</keyword>
<feature type="transmembrane region" description="Helical" evidence="1">
    <location>
        <begin position="163"/>
        <end position="182"/>
    </location>
</feature>
<organism evidence="2 3">
    <name type="scientific">Dictyobacter aurantiacus</name>
    <dbReference type="NCBI Taxonomy" id="1936993"/>
    <lineage>
        <taxon>Bacteria</taxon>
        <taxon>Bacillati</taxon>
        <taxon>Chloroflexota</taxon>
        <taxon>Ktedonobacteria</taxon>
        <taxon>Ktedonobacterales</taxon>
        <taxon>Dictyobacteraceae</taxon>
        <taxon>Dictyobacter</taxon>
    </lineage>
</organism>
<feature type="transmembrane region" description="Helical" evidence="1">
    <location>
        <begin position="96"/>
        <end position="116"/>
    </location>
</feature>
<feature type="transmembrane region" description="Helical" evidence="1">
    <location>
        <begin position="72"/>
        <end position="90"/>
    </location>
</feature>
<dbReference type="Proteomes" id="UP000287224">
    <property type="component" value="Unassembled WGS sequence"/>
</dbReference>
<evidence type="ECO:0000313" key="2">
    <source>
        <dbReference type="EMBL" id="GCE05276.1"/>
    </source>
</evidence>
<name>A0A401ZEK6_9CHLR</name>
<dbReference type="EMBL" id="BIFQ01000001">
    <property type="protein sequence ID" value="GCE05276.1"/>
    <property type="molecule type" value="Genomic_DNA"/>
</dbReference>
<keyword evidence="3" id="KW-1185">Reference proteome</keyword>
<evidence type="ECO:0000256" key="1">
    <source>
        <dbReference type="SAM" id="Phobius"/>
    </source>
</evidence>
<feature type="transmembrane region" description="Helical" evidence="1">
    <location>
        <begin position="188"/>
        <end position="207"/>
    </location>
</feature>
<proteinExistence type="predicted"/>
<protein>
    <submittedName>
        <fullName evidence="2">Uncharacterized protein</fullName>
    </submittedName>
</protein>